<gene>
    <name evidence="4" type="ORF">GNZ13_36450</name>
</gene>
<dbReference type="GO" id="GO:0016747">
    <property type="term" value="F:acyltransferase activity, transferring groups other than amino-acyl groups"/>
    <property type="evidence" value="ECO:0007669"/>
    <property type="project" value="InterPro"/>
</dbReference>
<feature type="transmembrane region" description="Helical" evidence="2">
    <location>
        <begin position="90"/>
        <end position="110"/>
    </location>
</feature>
<organism evidence="4 5">
    <name type="scientific">Paraburkholderia elongata</name>
    <dbReference type="NCBI Taxonomy" id="2675747"/>
    <lineage>
        <taxon>Bacteria</taxon>
        <taxon>Pseudomonadati</taxon>
        <taxon>Pseudomonadota</taxon>
        <taxon>Betaproteobacteria</taxon>
        <taxon>Burkholderiales</taxon>
        <taxon>Burkholderiaceae</taxon>
        <taxon>Paraburkholderia</taxon>
    </lineage>
</organism>
<proteinExistence type="predicted"/>
<sequence length="389" mass="43220">MYQERKMKKFGGIDGLRGWLAWAVVASHVILFTGTAAVVPRAYRITQFLADNAVLLFVIISGFVITHLLISRRERYALYIKRRALRLYPVYIVALAVGIIGTYLAFNTFLAQPWGPLSPPIARMASQRAELVGGHLIAHLIAHLTLLHGAIPNNVLFESQYMFLAPAWSLSLEWQFYLVAPFVIAAALDRRWRWALGAMALAFFELYIHGRLGSFVLPSFLPGAVWYFATGIVSRIAMQPRRRGWVAAGCMLVVFVAWRGVGAALPMFIWAIFVALMLASGGPARRIFAALFESRIARWFGDHSYPTYLIHVPLVQIGTWVAVTQMHLSPLRTLAGVAPVTVVLVAGAAMLLRRYIEEPGMALGKRLSQPSSAPPEHPDVTFKTQRPAS</sequence>
<feature type="transmembrane region" description="Helical" evidence="2">
    <location>
        <begin position="192"/>
        <end position="209"/>
    </location>
</feature>
<dbReference type="AlphaFoldDB" id="A0A972NX19"/>
<dbReference type="InterPro" id="IPR002656">
    <property type="entry name" value="Acyl_transf_3_dom"/>
</dbReference>
<feature type="transmembrane region" description="Helical" evidence="2">
    <location>
        <begin position="52"/>
        <end position="70"/>
    </location>
</feature>
<keyword evidence="5" id="KW-1185">Reference proteome</keyword>
<dbReference type="PANTHER" id="PTHR23028">
    <property type="entry name" value="ACETYLTRANSFERASE"/>
    <property type="match status" value="1"/>
</dbReference>
<feature type="transmembrane region" description="Helical" evidence="2">
    <location>
        <begin position="163"/>
        <end position="185"/>
    </location>
</feature>
<dbReference type="GO" id="GO:0000271">
    <property type="term" value="P:polysaccharide biosynthetic process"/>
    <property type="evidence" value="ECO:0007669"/>
    <property type="project" value="TreeGrafter"/>
</dbReference>
<evidence type="ECO:0000313" key="4">
    <source>
        <dbReference type="EMBL" id="NPT59899.1"/>
    </source>
</evidence>
<feature type="transmembrane region" description="Helical" evidence="2">
    <location>
        <begin position="244"/>
        <end position="261"/>
    </location>
</feature>
<reference evidence="4 5" key="1">
    <citation type="submission" date="2019-11" db="EMBL/GenBank/DDBJ databases">
        <title>Metabolism of dissolved organic matter in forest soils.</title>
        <authorList>
            <person name="Cyle K.T."/>
            <person name="Wilhelm R.C."/>
            <person name="Martinez C.E."/>
        </authorList>
    </citation>
    <scope>NUCLEOTIDE SEQUENCE [LARGE SCALE GENOMIC DNA]</scope>
    <source>
        <strain evidence="4 5">5N</strain>
    </source>
</reference>
<name>A0A972NX19_9BURK</name>
<dbReference type="GO" id="GO:0016020">
    <property type="term" value="C:membrane"/>
    <property type="evidence" value="ECO:0007669"/>
    <property type="project" value="TreeGrafter"/>
</dbReference>
<feature type="transmembrane region" description="Helical" evidence="2">
    <location>
        <begin position="308"/>
        <end position="328"/>
    </location>
</feature>
<protein>
    <submittedName>
        <fullName evidence="4">Acyltransferase family protein</fullName>
    </submittedName>
</protein>
<feature type="transmembrane region" description="Helical" evidence="2">
    <location>
        <begin position="20"/>
        <end position="40"/>
    </location>
</feature>
<feature type="transmembrane region" description="Helical" evidence="2">
    <location>
        <begin position="267"/>
        <end position="288"/>
    </location>
</feature>
<feature type="domain" description="Acyltransferase 3" evidence="3">
    <location>
        <begin position="12"/>
        <end position="343"/>
    </location>
</feature>
<keyword evidence="2" id="KW-0472">Membrane</keyword>
<evidence type="ECO:0000256" key="1">
    <source>
        <dbReference type="SAM" id="MobiDB-lite"/>
    </source>
</evidence>
<keyword evidence="2" id="KW-0812">Transmembrane</keyword>
<keyword evidence="4" id="KW-0808">Transferase</keyword>
<accession>A0A972NX19</accession>
<keyword evidence="2" id="KW-1133">Transmembrane helix</keyword>
<dbReference type="Pfam" id="PF01757">
    <property type="entry name" value="Acyl_transf_3"/>
    <property type="match status" value="1"/>
</dbReference>
<comment type="caution">
    <text evidence="4">The sequence shown here is derived from an EMBL/GenBank/DDBJ whole genome shotgun (WGS) entry which is preliminary data.</text>
</comment>
<dbReference type="PANTHER" id="PTHR23028:SF53">
    <property type="entry name" value="ACYL_TRANSF_3 DOMAIN-CONTAINING PROTEIN"/>
    <property type="match status" value="1"/>
</dbReference>
<feature type="region of interest" description="Disordered" evidence="1">
    <location>
        <begin position="365"/>
        <end position="389"/>
    </location>
</feature>
<evidence type="ECO:0000313" key="5">
    <source>
        <dbReference type="Proteomes" id="UP000655523"/>
    </source>
</evidence>
<dbReference type="InterPro" id="IPR050879">
    <property type="entry name" value="Acyltransferase_3"/>
</dbReference>
<dbReference type="EMBL" id="WOEZ01000204">
    <property type="protein sequence ID" value="NPT59899.1"/>
    <property type="molecule type" value="Genomic_DNA"/>
</dbReference>
<feature type="transmembrane region" description="Helical" evidence="2">
    <location>
        <begin position="215"/>
        <end position="237"/>
    </location>
</feature>
<feature type="transmembrane region" description="Helical" evidence="2">
    <location>
        <begin position="334"/>
        <end position="356"/>
    </location>
</feature>
<dbReference type="Proteomes" id="UP000655523">
    <property type="component" value="Unassembled WGS sequence"/>
</dbReference>
<keyword evidence="4" id="KW-0012">Acyltransferase</keyword>
<evidence type="ECO:0000256" key="2">
    <source>
        <dbReference type="SAM" id="Phobius"/>
    </source>
</evidence>
<evidence type="ECO:0000259" key="3">
    <source>
        <dbReference type="Pfam" id="PF01757"/>
    </source>
</evidence>